<dbReference type="GO" id="GO:0008270">
    <property type="term" value="F:zinc ion binding"/>
    <property type="evidence" value="ECO:0007669"/>
    <property type="project" value="UniProtKB-KW"/>
</dbReference>
<keyword evidence="5" id="KW-1133">Transmembrane helix</keyword>
<dbReference type="EMBL" id="JAAMPC010000009">
    <property type="protein sequence ID" value="KAG2296262.1"/>
    <property type="molecule type" value="Genomic_DNA"/>
</dbReference>
<keyword evidence="3" id="KW-0479">Metal-binding</keyword>
<evidence type="ECO:0000256" key="1">
    <source>
        <dbReference type="ARBA" id="ARBA00004123"/>
    </source>
</evidence>
<keyword evidence="8" id="KW-1185">Reference proteome</keyword>
<feature type="transmembrane region" description="Helical" evidence="5">
    <location>
        <begin position="597"/>
        <end position="619"/>
    </location>
</feature>
<feature type="region of interest" description="Disordered" evidence="4">
    <location>
        <begin position="687"/>
        <end position="711"/>
    </location>
</feature>
<name>A0A8X7RYG3_BRACI</name>
<evidence type="ECO:0000256" key="2">
    <source>
        <dbReference type="ARBA" id="ARBA00023242"/>
    </source>
</evidence>
<keyword evidence="2" id="KW-0539">Nucleus</keyword>
<dbReference type="GO" id="GO:0005634">
    <property type="term" value="C:nucleus"/>
    <property type="evidence" value="ECO:0007669"/>
    <property type="project" value="UniProtKB-SubCell"/>
</dbReference>
<dbReference type="GO" id="GO:0004842">
    <property type="term" value="F:ubiquitin-protein transferase activity"/>
    <property type="evidence" value="ECO:0007669"/>
    <property type="project" value="InterPro"/>
</dbReference>
<evidence type="ECO:0000256" key="4">
    <source>
        <dbReference type="SAM" id="MobiDB-lite"/>
    </source>
</evidence>
<keyword evidence="3" id="KW-0862">Zinc</keyword>
<keyword evidence="3" id="KW-0863">Zinc-finger</keyword>
<accession>A0A8X7RYG3</accession>
<feature type="region of interest" description="Disordered" evidence="4">
    <location>
        <begin position="831"/>
        <end position="881"/>
    </location>
</feature>
<feature type="region of interest" description="Disordered" evidence="4">
    <location>
        <begin position="732"/>
        <end position="751"/>
    </location>
</feature>
<evidence type="ECO:0000313" key="8">
    <source>
        <dbReference type="Proteomes" id="UP000886595"/>
    </source>
</evidence>
<feature type="domain" description="RING-type" evidence="6">
    <location>
        <begin position="62"/>
        <end position="94"/>
    </location>
</feature>
<dbReference type="AlphaFoldDB" id="A0A8X7RYG3"/>
<keyword evidence="5" id="KW-0472">Membrane</keyword>
<protein>
    <recommendedName>
        <fullName evidence="6">RING-type domain-containing protein</fullName>
    </recommendedName>
</protein>
<evidence type="ECO:0000259" key="6">
    <source>
        <dbReference type="PROSITE" id="PS50089"/>
    </source>
</evidence>
<comment type="caution">
    <text evidence="7">The sequence shown here is derived from an EMBL/GenBank/DDBJ whole genome shotgun (WGS) entry which is preliminary data.</text>
</comment>
<organism evidence="7 8">
    <name type="scientific">Brassica carinata</name>
    <name type="common">Ethiopian mustard</name>
    <name type="synonym">Abyssinian cabbage</name>
    <dbReference type="NCBI Taxonomy" id="52824"/>
    <lineage>
        <taxon>Eukaryota</taxon>
        <taxon>Viridiplantae</taxon>
        <taxon>Streptophyta</taxon>
        <taxon>Embryophyta</taxon>
        <taxon>Tracheophyta</taxon>
        <taxon>Spermatophyta</taxon>
        <taxon>Magnoliopsida</taxon>
        <taxon>eudicotyledons</taxon>
        <taxon>Gunneridae</taxon>
        <taxon>Pentapetalae</taxon>
        <taxon>rosids</taxon>
        <taxon>malvids</taxon>
        <taxon>Brassicales</taxon>
        <taxon>Brassicaceae</taxon>
        <taxon>Brassiceae</taxon>
        <taxon>Brassica</taxon>
    </lineage>
</organism>
<evidence type="ECO:0000256" key="3">
    <source>
        <dbReference type="PROSITE-ProRule" id="PRU00175"/>
    </source>
</evidence>
<feature type="compositionally biased region" description="Basic residues" evidence="4">
    <location>
        <begin position="871"/>
        <end position="881"/>
    </location>
</feature>
<feature type="compositionally biased region" description="Polar residues" evidence="4">
    <location>
        <begin position="831"/>
        <end position="840"/>
    </location>
</feature>
<dbReference type="Proteomes" id="UP000886595">
    <property type="component" value="Unassembled WGS sequence"/>
</dbReference>
<dbReference type="InterPro" id="IPR044718">
    <property type="entry name" value="HOS1"/>
</dbReference>
<dbReference type="GO" id="GO:0016567">
    <property type="term" value="P:protein ubiquitination"/>
    <property type="evidence" value="ECO:0007669"/>
    <property type="project" value="InterPro"/>
</dbReference>
<evidence type="ECO:0000256" key="5">
    <source>
        <dbReference type="SAM" id="Phobius"/>
    </source>
</evidence>
<dbReference type="PANTHER" id="PTHR47358">
    <property type="entry name" value="E3 UBIQUITIN-PROTEIN LIGASE HOS1"/>
    <property type="match status" value="1"/>
</dbReference>
<comment type="subcellular location">
    <subcellularLocation>
        <location evidence="1">Nucleus</location>
    </subcellularLocation>
</comment>
<gene>
    <name evidence="7" type="ORF">Bca52824_042931</name>
</gene>
<sequence length="881" mass="99727">MDTNRQINGYASAARSMSLPKQPHYNSKPVQEALRHLASINLRELCNEAKAEHCRATRNLALCGRSVRYALIPCGHASLCKECCPKVDVCPICRCRLPRTGDKLRLRLYHECVEAADVRLCSLFDVAMNNNLISVVCRYITDVCMDETAVSSDPVTAFLLDEVVVKDWVKRTFRNILAVLREIYSLETKGMQAWLDSLLKYSKQVAGIFSVLEVMESAFKGSVSPQLQEVQKLRENIGKTKQHLDIMIWCIRHGFLEDVRSRYSTFTSWKALVLERKSDAIKRAWPDAVDQSSDCNVQGASLFIEDALQNLEREPEYSQDIGADLEVGCLQNDERSILRSKIEGISGSYPFESLRTAADILFLQGSSDLVVAKQAIFLYYMFDQHWTTPEKYWKHIIDDFAATFGVSRHSLLESFVFYLLDDPSEEALQEACRTLPEICGPETYPKVAQVLLERENPETALMVLRWSGRDGVSELVSIGEAVTAVCVRVECGLLSEAFTYQRSLCLKVKENKLKNGAVKDMSDDVDIWGWREWMEILVNEFCCLCIRRNVVDRIIELPWNPDEEKYLHRCLLDSASDDPSSAVGSLLSSMKHYNRCLISGNFVFCILLSIFLTGNYWLFALLQRYRYIQAYQVDLKLQSIAESFVSENRIGEEVMSRMRSQSHWRKELVVNEAIDILPAIQQQQVRSGQFSEVEDTSEAARNSDLPDAQQPEMISSHTNSVFLQRANDAGAREPVANNGSTPFQPGRLIGNASHGKLLTTANRGQTSEARSITKTLKFGGEASTPFKDLNRARVNSQLKGQSSCEHSSRDFVDLDDPMDLSSSFKDNNNVLATESRNNSGGLRWRSDEASDEEDELKWDMEPTSFGSMPVKGRRTRRFAVR</sequence>
<dbReference type="InterPro" id="IPR025151">
    <property type="entry name" value="ELYS_dom"/>
</dbReference>
<reference evidence="7 8" key="1">
    <citation type="submission" date="2020-02" db="EMBL/GenBank/DDBJ databases">
        <authorList>
            <person name="Ma Q."/>
            <person name="Huang Y."/>
            <person name="Song X."/>
            <person name="Pei D."/>
        </authorList>
    </citation>
    <scope>NUCLEOTIDE SEQUENCE [LARGE SCALE GENOMIC DNA]</scope>
    <source>
        <strain evidence="7">Sxm20200214</strain>
        <tissue evidence="7">Leaf</tissue>
    </source>
</reference>
<keyword evidence="5" id="KW-0812">Transmembrane</keyword>
<dbReference type="InterPro" id="IPR001841">
    <property type="entry name" value="Znf_RING"/>
</dbReference>
<dbReference type="PROSITE" id="PS50089">
    <property type="entry name" value="ZF_RING_2"/>
    <property type="match status" value="1"/>
</dbReference>
<proteinExistence type="predicted"/>
<dbReference type="OrthoDB" id="20729at2759"/>
<dbReference type="Pfam" id="PF13934">
    <property type="entry name" value="ELYS"/>
    <property type="match status" value="1"/>
</dbReference>
<dbReference type="PANTHER" id="PTHR47358:SF2">
    <property type="entry name" value="E3 UBIQUITIN-PROTEIN LIGASE HOS1"/>
    <property type="match status" value="1"/>
</dbReference>
<evidence type="ECO:0000313" key="7">
    <source>
        <dbReference type="EMBL" id="KAG2296262.1"/>
    </source>
</evidence>